<dbReference type="EMBL" id="CAJOBG010003730">
    <property type="protein sequence ID" value="CAF4078157.1"/>
    <property type="molecule type" value="Genomic_DNA"/>
</dbReference>
<keyword evidence="3" id="KW-1185">Reference proteome</keyword>
<organism evidence="1 3">
    <name type="scientific">Rotaria magnacalcarata</name>
    <dbReference type="NCBI Taxonomy" id="392030"/>
    <lineage>
        <taxon>Eukaryota</taxon>
        <taxon>Metazoa</taxon>
        <taxon>Spiralia</taxon>
        <taxon>Gnathifera</taxon>
        <taxon>Rotifera</taxon>
        <taxon>Eurotatoria</taxon>
        <taxon>Bdelloidea</taxon>
        <taxon>Philodinida</taxon>
        <taxon>Philodinidae</taxon>
        <taxon>Rotaria</taxon>
    </lineage>
</organism>
<dbReference type="Proteomes" id="UP000663866">
    <property type="component" value="Unassembled WGS sequence"/>
</dbReference>
<name>A0A819THS1_9BILA</name>
<protein>
    <submittedName>
        <fullName evidence="1">Uncharacterized protein</fullName>
    </submittedName>
</protein>
<accession>A0A819THS1</accession>
<dbReference type="EMBL" id="CAJOBF010003391">
    <property type="protein sequence ID" value="CAF4088858.1"/>
    <property type="molecule type" value="Genomic_DNA"/>
</dbReference>
<gene>
    <name evidence="1" type="ORF">OVN521_LOCUS19604</name>
    <name evidence="2" type="ORF">UXM345_LOCUS21542</name>
</gene>
<evidence type="ECO:0000313" key="1">
    <source>
        <dbReference type="EMBL" id="CAF4078157.1"/>
    </source>
</evidence>
<comment type="caution">
    <text evidence="1">The sequence shown here is derived from an EMBL/GenBank/DDBJ whole genome shotgun (WGS) entry which is preliminary data.</text>
</comment>
<dbReference type="AlphaFoldDB" id="A0A819THS1"/>
<sequence length="240" mass="28165">MLQYHCSEYRNNKNMIHFLVDGTMSNALEDVNSTRIFSPDYLSRPRHGWRYLIQRILNNKFDDEFKIEELERIYKIPAHPYLQLPSQTAMKSIITYVGSIVLYPNIHAHMYHTLIYPAIAQLGIEMILSEIIEFLSDSPSIKQNSFFENNSLILSSPQWRRSIDEQHLSSPNSHIPRLSQRSVSYGFGPGIKTWRSIHDEKNRISSSSYYLPPNKIELDKNQQEMIRRTLSFKRKSDIIS</sequence>
<proteinExistence type="predicted"/>
<evidence type="ECO:0000313" key="2">
    <source>
        <dbReference type="EMBL" id="CAF4088858.1"/>
    </source>
</evidence>
<dbReference type="Proteomes" id="UP000663842">
    <property type="component" value="Unassembled WGS sequence"/>
</dbReference>
<reference evidence="1" key="1">
    <citation type="submission" date="2021-02" db="EMBL/GenBank/DDBJ databases">
        <authorList>
            <person name="Nowell W R."/>
        </authorList>
    </citation>
    <scope>NUCLEOTIDE SEQUENCE</scope>
</reference>
<evidence type="ECO:0000313" key="3">
    <source>
        <dbReference type="Proteomes" id="UP000663866"/>
    </source>
</evidence>